<sequence>STDPVAYRGGALSPIKLNSGVKGGREDERKRTKQETS</sequence>
<name>A0A0F8ZDQ3_9ZZZZ</name>
<dbReference type="EMBL" id="LAZR01060938">
    <property type="protein sequence ID" value="KKK64629.1"/>
    <property type="molecule type" value="Genomic_DNA"/>
</dbReference>
<gene>
    <name evidence="2" type="ORF">LCGC14_2982300</name>
</gene>
<evidence type="ECO:0000313" key="2">
    <source>
        <dbReference type="EMBL" id="KKK64629.1"/>
    </source>
</evidence>
<feature type="compositionally biased region" description="Basic and acidic residues" evidence="1">
    <location>
        <begin position="23"/>
        <end position="37"/>
    </location>
</feature>
<accession>A0A0F8ZDQ3</accession>
<feature type="region of interest" description="Disordered" evidence="1">
    <location>
        <begin position="1"/>
        <end position="37"/>
    </location>
</feature>
<dbReference type="AlphaFoldDB" id="A0A0F8ZDQ3"/>
<protein>
    <submittedName>
        <fullName evidence="2">Uncharacterized protein</fullName>
    </submittedName>
</protein>
<proteinExistence type="predicted"/>
<reference evidence="2" key="1">
    <citation type="journal article" date="2015" name="Nature">
        <title>Complex archaea that bridge the gap between prokaryotes and eukaryotes.</title>
        <authorList>
            <person name="Spang A."/>
            <person name="Saw J.H."/>
            <person name="Jorgensen S.L."/>
            <person name="Zaremba-Niedzwiedzka K."/>
            <person name="Martijn J."/>
            <person name="Lind A.E."/>
            <person name="van Eijk R."/>
            <person name="Schleper C."/>
            <person name="Guy L."/>
            <person name="Ettema T.J."/>
        </authorList>
    </citation>
    <scope>NUCLEOTIDE SEQUENCE</scope>
</reference>
<evidence type="ECO:0000256" key="1">
    <source>
        <dbReference type="SAM" id="MobiDB-lite"/>
    </source>
</evidence>
<organism evidence="2">
    <name type="scientific">marine sediment metagenome</name>
    <dbReference type="NCBI Taxonomy" id="412755"/>
    <lineage>
        <taxon>unclassified sequences</taxon>
        <taxon>metagenomes</taxon>
        <taxon>ecological metagenomes</taxon>
    </lineage>
</organism>
<feature type="non-terminal residue" evidence="2">
    <location>
        <position position="1"/>
    </location>
</feature>
<comment type="caution">
    <text evidence="2">The sequence shown here is derived from an EMBL/GenBank/DDBJ whole genome shotgun (WGS) entry which is preliminary data.</text>
</comment>